<gene>
    <name evidence="2" type="primary">paaK_8</name>
    <name evidence="2" type="ORF">SDC9_99256</name>
</gene>
<sequence>MLIVRGVNVFPTQVEEQIMRIAQLSGIYQIHLSREGHMDNVEVHCELQPNVSGQLSASELQQLMKELQHHIKTNVGISTQVKVFESFALPRTLTGKSRRVFDERPKQT</sequence>
<proteinExistence type="predicted"/>
<dbReference type="InterPro" id="IPR028154">
    <property type="entry name" value="AMP-dep_Lig_C"/>
</dbReference>
<evidence type="ECO:0000313" key="2">
    <source>
        <dbReference type="EMBL" id="MPM52496.1"/>
    </source>
</evidence>
<dbReference type="SUPFAM" id="SSF56801">
    <property type="entry name" value="Acetyl-CoA synthetase-like"/>
    <property type="match status" value="1"/>
</dbReference>
<comment type="caution">
    <text evidence="2">The sequence shown here is derived from an EMBL/GenBank/DDBJ whole genome shotgun (WGS) entry which is preliminary data.</text>
</comment>
<name>A0A645AHT3_9ZZZZ</name>
<dbReference type="InterPro" id="IPR045851">
    <property type="entry name" value="AMP-bd_C_sf"/>
</dbReference>
<keyword evidence="2" id="KW-0436">Ligase</keyword>
<dbReference type="Gene3D" id="3.30.300.30">
    <property type="match status" value="1"/>
</dbReference>
<reference evidence="2" key="1">
    <citation type="submission" date="2019-08" db="EMBL/GenBank/DDBJ databases">
        <authorList>
            <person name="Kucharzyk K."/>
            <person name="Murdoch R.W."/>
            <person name="Higgins S."/>
            <person name="Loffler F."/>
        </authorList>
    </citation>
    <scope>NUCLEOTIDE SEQUENCE</scope>
</reference>
<organism evidence="2">
    <name type="scientific">bioreactor metagenome</name>
    <dbReference type="NCBI Taxonomy" id="1076179"/>
    <lineage>
        <taxon>unclassified sequences</taxon>
        <taxon>metagenomes</taxon>
        <taxon>ecological metagenomes</taxon>
    </lineage>
</organism>
<evidence type="ECO:0000259" key="1">
    <source>
        <dbReference type="Pfam" id="PF14535"/>
    </source>
</evidence>
<protein>
    <submittedName>
        <fullName evidence="2">Phenylacetate-coenzyme A ligase</fullName>
        <ecNumber evidence="2">6.2.1.30</ecNumber>
    </submittedName>
</protein>
<accession>A0A645AHT3</accession>
<dbReference type="AlphaFoldDB" id="A0A645AHT3"/>
<feature type="domain" description="AMP-dependent ligase C-terminal" evidence="1">
    <location>
        <begin position="6"/>
        <end position="104"/>
    </location>
</feature>
<dbReference type="EMBL" id="VSSQ01013887">
    <property type="protein sequence ID" value="MPM52496.1"/>
    <property type="molecule type" value="Genomic_DNA"/>
</dbReference>
<dbReference type="Pfam" id="PF14535">
    <property type="entry name" value="AMP-binding_C_2"/>
    <property type="match status" value="1"/>
</dbReference>
<dbReference type="EC" id="6.2.1.30" evidence="2"/>
<dbReference type="GO" id="GO:0047475">
    <property type="term" value="F:phenylacetate-CoA ligase activity"/>
    <property type="evidence" value="ECO:0007669"/>
    <property type="project" value="UniProtKB-EC"/>
</dbReference>